<keyword evidence="1" id="KW-0472">Membrane</keyword>
<dbReference type="Proteomes" id="UP000266673">
    <property type="component" value="Unassembled WGS sequence"/>
</dbReference>
<accession>A0A397VBB5</accession>
<name>A0A397VBB5_9GLOM</name>
<feature type="transmembrane region" description="Helical" evidence="1">
    <location>
        <begin position="31"/>
        <end position="51"/>
    </location>
</feature>
<keyword evidence="1" id="KW-0812">Transmembrane</keyword>
<keyword evidence="1" id="KW-1133">Transmembrane helix</keyword>
<dbReference type="AlphaFoldDB" id="A0A397VBB5"/>
<evidence type="ECO:0000313" key="2">
    <source>
        <dbReference type="EMBL" id="RIB16566.1"/>
    </source>
</evidence>
<reference evidence="2 3" key="1">
    <citation type="submission" date="2018-06" db="EMBL/GenBank/DDBJ databases">
        <title>Comparative genomics reveals the genomic features of Rhizophagus irregularis, R. cerebriforme, R. diaphanum and Gigaspora rosea, and their symbiotic lifestyle signature.</title>
        <authorList>
            <person name="Morin E."/>
            <person name="San Clemente H."/>
            <person name="Chen E.C.H."/>
            <person name="De La Providencia I."/>
            <person name="Hainaut M."/>
            <person name="Kuo A."/>
            <person name="Kohler A."/>
            <person name="Murat C."/>
            <person name="Tang N."/>
            <person name="Roy S."/>
            <person name="Loubradou J."/>
            <person name="Henrissat B."/>
            <person name="Grigoriev I.V."/>
            <person name="Corradi N."/>
            <person name="Roux C."/>
            <person name="Martin F.M."/>
        </authorList>
    </citation>
    <scope>NUCLEOTIDE SEQUENCE [LARGE SCALE GENOMIC DNA]</scope>
    <source>
        <strain evidence="2 3">DAOM 194757</strain>
    </source>
</reference>
<sequence>MIYSLRILINCTNKSNKNSINFCSKMLSYHFLFYIFQNIFINALFIIKVLFISK</sequence>
<evidence type="ECO:0000256" key="1">
    <source>
        <dbReference type="SAM" id="Phobius"/>
    </source>
</evidence>
<proteinExistence type="predicted"/>
<organism evidence="2 3">
    <name type="scientific">Gigaspora rosea</name>
    <dbReference type="NCBI Taxonomy" id="44941"/>
    <lineage>
        <taxon>Eukaryota</taxon>
        <taxon>Fungi</taxon>
        <taxon>Fungi incertae sedis</taxon>
        <taxon>Mucoromycota</taxon>
        <taxon>Glomeromycotina</taxon>
        <taxon>Glomeromycetes</taxon>
        <taxon>Diversisporales</taxon>
        <taxon>Gigasporaceae</taxon>
        <taxon>Gigaspora</taxon>
    </lineage>
</organism>
<evidence type="ECO:0000313" key="3">
    <source>
        <dbReference type="Proteomes" id="UP000266673"/>
    </source>
</evidence>
<dbReference type="EMBL" id="QKWP01000666">
    <property type="protein sequence ID" value="RIB16566.1"/>
    <property type="molecule type" value="Genomic_DNA"/>
</dbReference>
<protein>
    <submittedName>
        <fullName evidence="2">Uncharacterized protein</fullName>
    </submittedName>
</protein>
<comment type="caution">
    <text evidence="2">The sequence shown here is derived from an EMBL/GenBank/DDBJ whole genome shotgun (WGS) entry which is preliminary data.</text>
</comment>
<keyword evidence="3" id="KW-1185">Reference proteome</keyword>
<gene>
    <name evidence="2" type="ORF">C2G38_2090548</name>
</gene>